<sequence>QKQPEDALEKGLEVNDFTKFLNMKLFNHRGVLLNKERGELLAHKYLNFNGNGMHEMSDMPRFQIREGDFRKAGEGITTTAPHIVKNIAFYPSGERPTVDPATNKYEVYIKFYDPPHYNITKFVGVGEKRKKVFVRLGRLDEEGFLYEEKDHYQIIFEDNQPRKGEEVRVTYLPKDYVISGGCDATPHNWKLFVTFYDKKHTSAEPSGQISNYQGQPQQREVTIRVRCKPPHEADLPACLTGNVTERCECGID</sequence>
<dbReference type="AlphaFoldDB" id="X0YYD5"/>
<name>X0YYD5_9ZZZZ</name>
<reference evidence="1" key="1">
    <citation type="journal article" date="2014" name="Front. Microbiol.">
        <title>High frequency of phylogenetically diverse reductive dehalogenase-homologous genes in deep subseafloor sedimentary metagenomes.</title>
        <authorList>
            <person name="Kawai M."/>
            <person name="Futagami T."/>
            <person name="Toyoda A."/>
            <person name="Takaki Y."/>
            <person name="Nishi S."/>
            <person name="Hori S."/>
            <person name="Arai W."/>
            <person name="Tsubouchi T."/>
            <person name="Morono Y."/>
            <person name="Uchiyama I."/>
            <person name="Ito T."/>
            <person name="Fujiyama A."/>
            <person name="Inagaki F."/>
            <person name="Takami H."/>
        </authorList>
    </citation>
    <scope>NUCLEOTIDE SEQUENCE</scope>
    <source>
        <strain evidence="1">Expedition CK06-06</strain>
    </source>
</reference>
<organism evidence="1">
    <name type="scientific">marine sediment metagenome</name>
    <dbReference type="NCBI Taxonomy" id="412755"/>
    <lineage>
        <taxon>unclassified sequences</taxon>
        <taxon>metagenomes</taxon>
        <taxon>ecological metagenomes</taxon>
    </lineage>
</organism>
<accession>X0YYD5</accession>
<proteinExistence type="predicted"/>
<feature type="non-terminal residue" evidence="1">
    <location>
        <position position="252"/>
    </location>
</feature>
<protein>
    <submittedName>
        <fullName evidence="1">Uncharacterized protein</fullName>
    </submittedName>
</protein>
<evidence type="ECO:0000313" key="1">
    <source>
        <dbReference type="EMBL" id="GAG41521.1"/>
    </source>
</evidence>
<gene>
    <name evidence="1" type="ORF">S01H1_64351</name>
</gene>
<comment type="caution">
    <text evidence="1">The sequence shown here is derived from an EMBL/GenBank/DDBJ whole genome shotgun (WGS) entry which is preliminary data.</text>
</comment>
<feature type="non-terminal residue" evidence="1">
    <location>
        <position position="1"/>
    </location>
</feature>
<dbReference type="EMBL" id="BARS01042409">
    <property type="protein sequence ID" value="GAG41521.1"/>
    <property type="molecule type" value="Genomic_DNA"/>
</dbReference>